<dbReference type="GO" id="GO:0000307">
    <property type="term" value="C:cyclin-dependent protein kinase holoenzyme complex"/>
    <property type="evidence" value="ECO:0007669"/>
    <property type="project" value="TreeGrafter"/>
</dbReference>
<dbReference type="GO" id="GO:0016538">
    <property type="term" value="F:cyclin-dependent protein serine/threonine kinase regulator activity"/>
    <property type="evidence" value="ECO:0007669"/>
    <property type="project" value="TreeGrafter"/>
</dbReference>
<evidence type="ECO:0008006" key="4">
    <source>
        <dbReference type="Google" id="ProtNLM"/>
    </source>
</evidence>
<organism evidence="2 3">
    <name type="scientific">Alternaria tenuissima</name>
    <dbReference type="NCBI Taxonomy" id="119927"/>
    <lineage>
        <taxon>Eukaryota</taxon>
        <taxon>Fungi</taxon>
        <taxon>Dikarya</taxon>
        <taxon>Ascomycota</taxon>
        <taxon>Pezizomycotina</taxon>
        <taxon>Dothideomycetes</taxon>
        <taxon>Pleosporomycetidae</taxon>
        <taxon>Pleosporales</taxon>
        <taxon>Pleosporineae</taxon>
        <taxon>Pleosporaceae</taxon>
        <taxon>Alternaria</taxon>
        <taxon>Alternaria sect. Alternaria</taxon>
        <taxon>Alternaria alternata complex</taxon>
    </lineage>
</organism>
<dbReference type="InterPro" id="IPR036915">
    <property type="entry name" value="Cyclin-like_sf"/>
</dbReference>
<dbReference type="AlphaFoldDB" id="A0A4Q4LYW7"/>
<dbReference type="Gene3D" id="1.10.472.10">
    <property type="entry name" value="Cyclin-like"/>
    <property type="match status" value="1"/>
</dbReference>
<reference evidence="2" key="3">
    <citation type="journal article" date="2019" name="J. ISSAAS">
        <title>Genomics, evolutionary history and diagnostics of the Alternaria alternata species group including apple and Asian pear pathotypes.</title>
        <authorList>
            <person name="Armitage A.D."/>
            <person name="Cockerton H.M."/>
            <person name="Sreenivasaprasad S."/>
            <person name="Woodhall J."/>
            <person name="Lane C."/>
            <person name="Harrison R.J."/>
            <person name="Clarkson J.P."/>
        </authorList>
    </citation>
    <scope>NUCLEOTIDE SEQUENCE</scope>
    <source>
        <strain evidence="2">FERA 1082</strain>
    </source>
</reference>
<dbReference type="OrthoDB" id="10250320at2759"/>
<proteinExistence type="predicted"/>
<dbReference type="GO" id="GO:0019901">
    <property type="term" value="F:protein kinase binding"/>
    <property type="evidence" value="ECO:0007669"/>
    <property type="project" value="InterPro"/>
</dbReference>
<comment type="caution">
    <text evidence="2">The sequence shown here is derived from an EMBL/GenBank/DDBJ whole genome shotgun (WGS) entry which is preliminary data.</text>
</comment>
<reference evidence="1 3" key="2">
    <citation type="journal article" date="2019" name="bioRxiv">
        <title>Genomics, evolutionary history and diagnostics of the Alternaria alternata species group including apple and Asian pear pathotypes.</title>
        <authorList>
            <person name="Armitage A.D."/>
            <person name="Cockerton H.M."/>
            <person name="Sreenivasaprasad S."/>
            <person name="Woodhall J.W."/>
            <person name="Lane C.R."/>
            <person name="Harrison R.J."/>
            <person name="Clarkson J.P."/>
        </authorList>
    </citation>
    <scope>NUCLEOTIDE SEQUENCE [LARGE SCALE GENOMIC DNA]</scope>
    <source>
        <strain evidence="3">FERA 1082</strain>
        <strain evidence="1">FERA 1164</strain>
    </source>
</reference>
<dbReference type="Pfam" id="PF08613">
    <property type="entry name" value="Cyclin"/>
    <property type="match status" value="1"/>
</dbReference>
<dbReference type="PANTHER" id="PTHR15615">
    <property type="match status" value="1"/>
</dbReference>
<dbReference type="GO" id="GO:0005634">
    <property type="term" value="C:nucleus"/>
    <property type="evidence" value="ECO:0007669"/>
    <property type="project" value="TreeGrafter"/>
</dbReference>
<dbReference type="EMBL" id="PDXB01000083">
    <property type="protein sequence ID" value="RYN16069.1"/>
    <property type="molecule type" value="Genomic_DNA"/>
</dbReference>
<evidence type="ECO:0000313" key="2">
    <source>
        <dbReference type="EMBL" id="RYN28583.1"/>
    </source>
</evidence>
<evidence type="ECO:0000313" key="3">
    <source>
        <dbReference type="Proteomes" id="UP000292402"/>
    </source>
</evidence>
<dbReference type="Proteomes" id="UP000292402">
    <property type="component" value="Unassembled WGS sequence"/>
</dbReference>
<dbReference type="SUPFAM" id="SSF47954">
    <property type="entry name" value="Cyclin-like"/>
    <property type="match status" value="1"/>
</dbReference>
<dbReference type="PANTHER" id="PTHR15615:SF10">
    <property type="entry name" value="PHO85 CYCLIN-2-RELATED"/>
    <property type="match status" value="1"/>
</dbReference>
<dbReference type="Proteomes" id="UP000292340">
    <property type="component" value="Unassembled WGS sequence"/>
</dbReference>
<dbReference type="EMBL" id="PDXA01000082">
    <property type="protein sequence ID" value="RYN28583.1"/>
    <property type="molecule type" value="Genomic_DNA"/>
</dbReference>
<name>A0A4Q4LYW7_9PLEO</name>
<sequence length="258" mass="29568">MPDYLIQLCQPSSLIDQVVEKVKKVIPRIYAYEPGVDEAYLPSIDDFVLHVTRRSYATVQELVMSLIYLSRFHQRLLPHGIGCPSTRHRVFLAALMLANKVYNDDSASNACWAKFSAIPECGFAGFSNGEVNFMEKQFLAALEWDTHIKTHDFSQELCITLAHPSLCLRKELHWVCECCICMDRRPNPTRGLSHCFACLTPTYPEFEMQKKVLEIEQTHVRQDSAIEYHTRVALHHQMQLARHGAPNKCKASPMTEPF</sequence>
<gene>
    <name evidence="2" type="ORF">AA0114_g12447</name>
    <name evidence="1" type="ORF">AA0115_g12578</name>
</gene>
<evidence type="ECO:0000313" key="1">
    <source>
        <dbReference type="EMBL" id="RYN16069.1"/>
    </source>
</evidence>
<protein>
    <recommendedName>
        <fullName evidence="4">Cyclin N-terminal domain-containing protein</fullName>
    </recommendedName>
</protein>
<accession>A0A4Q4LYW7</accession>
<reference evidence="1" key="1">
    <citation type="submission" date="2017-10" db="EMBL/GenBank/DDBJ databases">
        <authorList>
            <person name="Armitage A.D."/>
            <person name="Barbara D.J."/>
            <person name="Woodhall J.W."/>
            <person name="Sreenivasaprasad S."/>
            <person name="Lane C.R."/>
            <person name="Clarkson J.P."/>
            <person name="Harrison R.J."/>
        </authorList>
    </citation>
    <scope>NUCLEOTIDE SEQUENCE</scope>
    <source>
        <strain evidence="1">FERA 1164</strain>
    </source>
</reference>
<dbReference type="CDD" id="cd20557">
    <property type="entry name" value="CYCLIN_ScPCL1-like"/>
    <property type="match status" value="1"/>
</dbReference>
<dbReference type="InterPro" id="IPR013922">
    <property type="entry name" value="Cyclin_PHO80-like"/>
</dbReference>